<reference evidence="7 8" key="1">
    <citation type="submission" date="2016-08" db="EMBL/GenBank/DDBJ databases">
        <authorList>
            <person name="Seilhamer J.J."/>
        </authorList>
    </citation>
    <scope>NUCLEOTIDE SEQUENCE [LARGE SCALE GENOMIC DNA]</scope>
    <source>
        <strain evidence="7">ING2-E5A</strain>
    </source>
</reference>
<dbReference type="CDD" id="cd06171">
    <property type="entry name" value="Sigma70_r4"/>
    <property type="match status" value="1"/>
</dbReference>
<evidence type="ECO:0000256" key="2">
    <source>
        <dbReference type="ARBA" id="ARBA00023015"/>
    </source>
</evidence>
<dbReference type="Pfam" id="PF04542">
    <property type="entry name" value="Sigma70_r2"/>
    <property type="match status" value="1"/>
</dbReference>
<dbReference type="SUPFAM" id="SSF88659">
    <property type="entry name" value="Sigma3 and sigma4 domains of RNA polymerase sigma factors"/>
    <property type="match status" value="1"/>
</dbReference>
<dbReference type="InterPro" id="IPR007627">
    <property type="entry name" value="RNA_pol_sigma70_r2"/>
</dbReference>
<dbReference type="NCBIfam" id="TIGR02985">
    <property type="entry name" value="Sig70_bacteroi1"/>
    <property type="match status" value="1"/>
</dbReference>
<evidence type="ECO:0000259" key="5">
    <source>
        <dbReference type="Pfam" id="PF04542"/>
    </source>
</evidence>
<dbReference type="GO" id="GO:0006352">
    <property type="term" value="P:DNA-templated transcription initiation"/>
    <property type="evidence" value="ECO:0007669"/>
    <property type="project" value="InterPro"/>
</dbReference>
<dbReference type="Gene3D" id="1.10.10.10">
    <property type="entry name" value="Winged helix-like DNA-binding domain superfamily/Winged helix DNA-binding domain"/>
    <property type="match status" value="1"/>
</dbReference>
<dbReference type="GO" id="GO:0003677">
    <property type="term" value="F:DNA binding"/>
    <property type="evidence" value="ECO:0007669"/>
    <property type="project" value="InterPro"/>
</dbReference>
<gene>
    <name evidence="7" type="primary">algU1</name>
    <name evidence="7" type="ORF">ING2E5A_0916</name>
</gene>
<evidence type="ECO:0000256" key="4">
    <source>
        <dbReference type="ARBA" id="ARBA00023163"/>
    </source>
</evidence>
<dbReference type="Proteomes" id="UP000178485">
    <property type="component" value="Chromosome i"/>
</dbReference>
<dbReference type="AlphaFoldDB" id="A0A1G4G5G9"/>
<dbReference type="InterPro" id="IPR013324">
    <property type="entry name" value="RNA_pol_sigma_r3/r4-like"/>
</dbReference>
<dbReference type="SUPFAM" id="SSF88946">
    <property type="entry name" value="Sigma2 domain of RNA polymerase sigma factors"/>
    <property type="match status" value="1"/>
</dbReference>
<feature type="domain" description="RNA polymerase sigma factor 70 region 4 type 2" evidence="6">
    <location>
        <begin position="120"/>
        <end position="170"/>
    </location>
</feature>
<dbReference type="NCBIfam" id="TIGR02937">
    <property type="entry name" value="sigma70-ECF"/>
    <property type="match status" value="1"/>
</dbReference>
<proteinExistence type="inferred from homology"/>
<dbReference type="InterPro" id="IPR039425">
    <property type="entry name" value="RNA_pol_sigma-70-like"/>
</dbReference>
<comment type="similarity">
    <text evidence="1">Belongs to the sigma-70 factor family. ECF subfamily.</text>
</comment>
<dbReference type="InterPro" id="IPR013249">
    <property type="entry name" value="RNA_pol_sigma70_r4_t2"/>
</dbReference>
<keyword evidence="2" id="KW-0805">Transcription regulation</keyword>
<evidence type="ECO:0000259" key="6">
    <source>
        <dbReference type="Pfam" id="PF08281"/>
    </source>
</evidence>
<keyword evidence="3" id="KW-0731">Sigma factor</keyword>
<name>A0A1G4G5G9_9BACT</name>
<dbReference type="PANTHER" id="PTHR43133">
    <property type="entry name" value="RNA POLYMERASE ECF-TYPE SIGMA FACTO"/>
    <property type="match status" value="1"/>
</dbReference>
<keyword evidence="4" id="KW-0804">Transcription</keyword>
<dbReference type="Gene3D" id="1.10.1740.10">
    <property type="match status" value="1"/>
</dbReference>
<evidence type="ECO:0000313" key="7">
    <source>
        <dbReference type="EMBL" id="SCM56515.1"/>
    </source>
</evidence>
<dbReference type="EMBL" id="LT608328">
    <property type="protein sequence ID" value="SCM56515.1"/>
    <property type="molecule type" value="Genomic_DNA"/>
</dbReference>
<dbReference type="Pfam" id="PF08281">
    <property type="entry name" value="Sigma70_r4_2"/>
    <property type="match status" value="1"/>
</dbReference>
<accession>A0A1G4G5G9</accession>
<keyword evidence="8" id="KW-1185">Reference proteome</keyword>
<evidence type="ECO:0000256" key="3">
    <source>
        <dbReference type="ARBA" id="ARBA00023082"/>
    </source>
</evidence>
<dbReference type="GO" id="GO:0016987">
    <property type="term" value="F:sigma factor activity"/>
    <property type="evidence" value="ECO:0007669"/>
    <property type="project" value="UniProtKB-KW"/>
</dbReference>
<evidence type="ECO:0000256" key="1">
    <source>
        <dbReference type="ARBA" id="ARBA00010641"/>
    </source>
</evidence>
<dbReference type="InterPro" id="IPR014284">
    <property type="entry name" value="RNA_pol_sigma-70_dom"/>
</dbReference>
<protein>
    <submittedName>
        <fullName evidence="7">RNA polymerase sigma-H factor</fullName>
    </submittedName>
</protein>
<dbReference type="RefSeq" id="WP_071136355.1">
    <property type="nucleotide sequence ID" value="NZ_LT608328.1"/>
</dbReference>
<dbReference type="InterPro" id="IPR013325">
    <property type="entry name" value="RNA_pol_sigma_r2"/>
</dbReference>
<sequence>MDSFSSVHYFNKLFNDYYDRFVRFASGYVRERQVAEDIVSEAFTVYWENRKNLSPDSNPPAYILSVVKNRCLNHLQHIQVRQRAEKEINEHTEWLLSIKINSLQACDPDFIFSDEIEKIVASTLESLPQKTRQVFMLNRYQGLSYRDIASQMDLSIKAIEFHISKALSQLRFSLRDFIYLLLFLLYFH</sequence>
<dbReference type="KEGG" id="pmuc:ING2E5A_0916"/>
<dbReference type="InterPro" id="IPR014327">
    <property type="entry name" value="RNA_pol_sigma70_bacteroid"/>
</dbReference>
<dbReference type="STRING" id="1642646.ING2E5A_0916"/>
<dbReference type="InterPro" id="IPR036388">
    <property type="entry name" value="WH-like_DNA-bd_sf"/>
</dbReference>
<dbReference type="PANTHER" id="PTHR43133:SF46">
    <property type="entry name" value="RNA POLYMERASE SIGMA-70 FACTOR ECF SUBFAMILY"/>
    <property type="match status" value="1"/>
</dbReference>
<feature type="domain" description="RNA polymerase sigma-70 region 2" evidence="5">
    <location>
        <begin position="13"/>
        <end position="76"/>
    </location>
</feature>
<evidence type="ECO:0000313" key="8">
    <source>
        <dbReference type="Proteomes" id="UP000178485"/>
    </source>
</evidence>
<organism evidence="7 8">
    <name type="scientific">Petrimonas mucosa</name>
    <dbReference type="NCBI Taxonomy" id="1642646"/>
    <lineage>
        <taxon>Bacteria</taxon>
        <taxon>Pseudomonadati</taxon>
        <taxon>Bacteroidota</taxon>
        <taxon>Bacteroidia</taxon>
        <taxon>Bacteroidales</taxon>
        <taxon>Dysgonomonadaceae</taxon>
        <taxon>Petrimonas</taxon>
    </lineage>
</organism>